<comment type="similarity">
    <text evidence="1 2">Belongs to the UPF0102 family.</text>
</comment>
<evidence type="ECO:0000256" key="1">
    <source>
        <dbReference type="ARBA" id="ARBA00006738"/>
    </source>
</evidence>
<dbReference type="NCBIfam" id="NF009150">
    <property type="entry name" value="PRK12497.1-3"/>
    <property type="match status" value="1"/>
</dbReference>
<proteinExistence type="inferred from homology"/>
<dbReference type="InterPro" id="IPR003509">
    <property type="entry name" value="UPF0102_YraN-like"/>
</dbReference>
<evidence type="ECO:0000256" key="2">
    <source>
        <dbReference type="HAMAP-Rule" id="MF_00048"/>
    </source>
</evidence>
<organism evidence="3">
    <name type="scientific">Blautia glucerasea</name>
    <dbReference type="NCBI Taxonomy" id="536633"/>
    <lineage>
        <taxon>Bacteria</taxon>
        <taxon>Bacillati</taxon>
        <taxon>Bacillota</taxon>
        <taxon>Clostridia</taxon>
        <taxon>Lachnospirales</taxon>
        <taxon>Lachnospiraceae</taxon>
        <taxon>Blautia</taxon>
    </lineage>
</organism>
<dbReference type="PANTHER" id="PTHR34039">
    <property type="entry name" value="UPF0102 PROTEIN YRAN"/>
    <property type="match status" value="1"/>
</dbReference>
<reference evidence="3" key="1">
    <citation type="submission" date="2019-11" db="EMBL/GenBank/DDBJ databases">
        <authorList>
            <person name="Feng L."/>
        </authorList>
    </citation>
    <scope>NUCLEOTIDE SEQUENCE</scope>
    <source>
        <strain evidence="3">BgluceraseaLFYP119</strain>
    </source>
</reference>
<dbReference type="GO" id="GO:0003676">
    <property type="term" value="F:nucleic acid binding"/>
    <property type="evidence" value="ECO:0007669"/>
    <property type="project" value="InterPro"/>
</dbReference>
<dbReference type="EMBL" id="CACRST010000009">
    <property type="protein sequence ID" value="VYS84118.1"/>
    <property type="molecule type" value="Genomic_DNA"/>
</dbReference>
<gene>
    <name evidence="3" type="ORF">BGLFYP119_00802</name>
</gene>
<protein>
    <recommendedName>
        <fullName evidence="2">UPF0102 protein BGLFYP119_00802</fullName>
    </recommendedName>
</protein>
<name>A0A6N2RUB1_9FIRM</name>
<dbReference type="InterPro" id="IPR011856">
    <property type="entry name" value="tRNA_endonuc-like_dom_sf"/>
</dbReference>
<dbReference type="InterPro" id="IPR011335">
    <property type="entry name" value="Restrct_endonuc-II-like"/>
</dbReference>
<dbReference type="Gene3D" id="3.40.1350.10">
    <property type="match status" value="1"/>
</dbReference>
<dbReference type="SUPFAM" id="SSF52980">
    <property type="entry name" value="Restriction endonuclease-like"/>
    <property type="match status" value="1"/>
</dbReference>
<evidence type="ECO:0000313" key="3">
    <source>
        <dbReference type="EMBL" id="VYS84118.1"/>
    </source>
</evidence>
<dbReference type="NCBIfam" id="TIGR00252">
    <property type="entry name" value="YraN family protein"/>
    <property type="match status" value="1"/>
</dbReference>
<sequence length="105" mass="12098">MAAVFLEKNGLKIKEKNFRCRLGEIDLIARDRKYLVFVEVKYRYSAESGGASAAVDCRKQRVISRTALFYLIRYGYGTDTPCRFDVVAIDGDHIEWIRNAFDYCG</sequence>
<dbReference type="PANTHER" id="PTHR34039:SF1">
    <property type="entry name" value="UPF0102 PROTEIN YRAN"/>
    <property type="match status" value="1"/>
</dbReference>
<dbReference type="AlphaFoldDB" id="A0A6N2RUB1"/>
<dbReference type="CDD" id="cd20736">
    <property type="entry name" value="PoNe_Nuclease"/>
    <property type="match status" value="1"/>
</dbReference>
<dbReference type="Pfam" id="PF02021">
    <property type="entry name" value="UPF0102"/>
    <property type="match status" value="1"/>
</dbReference>
<dbReference type="HAMAP" id="MF_00048">
    <property type="entry name" value="UPF0102"/>
    <property type="match status" value="1"/>
</dbReference>
<accession>A0A6N2RUB1</accession>